<proteinExistence type="predicted"/>
<evidence type="ECO:0000256" key="1">
    <source>
        <dbReference type="SAM" id="Phobius"/>
    </source>
</evidence>
<accession>A0A392S0M8</accession>
<dbReference type="Proteomes" id="UP000265520">
    <property type="component" value="Unassembled WGS sequence"/>
</dbReference>
<keyword evidence="1" id="KW-0472">Membrane</keyword>
<evidence type="ECO:0000313" key="2">
    <source>
        <dbReference type="EMBL" id="MCI42209.1"/>
    </source>
</evidence>
<protein>
    <submittedName>
        <fullName evidence="2">Uncharacterized protein</fullName>
    </submittedName>
</protein>
<keyword evidence="1" id="KW-0812">Transmembrane</keyword>
<organism evidence="2 3">
    <name type="scientific">Trifolium medium</name>
    <dbReference type="NCBI Taxonomy" id="97028"/>
    <lineage>
        <taxon>Eukaryota</taxon>
        <taxon>Viridiplantae</taxon>
        <taxon>Streptophyta</taxon>
        <taxon>Embryophyta</taxon>
        <taxon>Tracheophyta</taxon>
        <taxon>Spermatophyta</taxon>
        <taxon>Magnoliopsida</taxon>
        <taxon>eudicotyledons</taxon>
        <taxon>Gunneridae</taxon>
        <taxon>Pentapetalae</taxon>
        <taxon>rosids</taxon>
        <taxon>fabids</taxon>
        <taxon>Fabales</taxon>
        <taxon>Fabaceae</taxon>
        <taxon>Papilionoideae</taxon>
        <taxon>50 kb inversion clade</taxon>
        <taxon>NPAAA clade</taxon>
        <taxon>Hologalegina</taxon>
        <taxon>IRL clade</taxon>
        <taxon>Trifolieae</taxon>
        <taxon>Trifolium</taxon>
    </lineage>
</organism>
<keyword evidence="1" id="KW-1133">Transmembrane helix</keyword>
<feature type="non-terminal residue" evidence="2">
    <location>
        <position position="1"/>
    </location>
</feature>
<reference evidence="2 3" key="1">
    <citation type="journal article" date="2018" name="Front. Plant Sci.">
        <title>Red Clover (Trifolium pratense) and Zigzag Clover (T. medium) - A Picture of Genomic Similarities and Differences.</title>
        <authorList>
            <person name="Dluhosova J."/>
            <person name="Istvanek J."/>
            <person name="Nedelnik J."/>
            <person name="Repkova J."/>
        </authorList>
    </citation>
    <scope>NUCLEOTIDE SEQUENCE [LARGE SCALE GENOMIC DNA]</scope>
    <source>
        <strain evidence="3">cv. 10/8</strain>
        <tissue evidence="2">Leaf</tissue>
    </source>
</reference>
<name>A0A392S0M8_9FABA</name>
<feature type="transmembrane region" description="Helical" evidence="1">
    <location>
        <begin position="20"/>
        <end position="40"/>
    </location>
</feature>
<sequence length="84" mass="8665">VRSSAVVFLSPPIFKAAPPLLLSLPSLAMLQIVLIDVYFLNVNGGVLNTGTATATNRKSAASRTIAARKAAAEVGVTSKWVGQG</sequence>
<dbReference type="AlphaFoldDB" id="A0A392S0M8"/>
<dbReference type="EMBL" id="LXQA010301751">
    <property type="protein sequence ID" value="MCI42209.1"/>
    <property type="molecule type" value="Genomic_DNA"/>
</dbReference>
<comment type="caution">
    <text evidence="2">The sequence shown here is derived from an EMBL/GenBank/DDBJ whole genome shotgun (WGS) entry which is preliminary data.</text>
</comment>
<keyword evidence="3" id="KW-1185">Reference proteome</keyword>
<evidence type="ECO:0000313" key="3">
    <source>
        <dbReference type="Proteomes" id="UP000265520"/>
    </source>
</evidence>